<dbReference type="Proteomes" id="UP001187531">
    <property type="component" value="Unassembled WGS sequence"/>
</dbReference>
<evidence type="ECO:0000259" key="3">
    <source>
        <dbReference type="PROSITE" id="PS50913"/>
    </source>
</evidence>
<dbReference type="InterPro" id="IPR028197">
    <property type="entry name" value="Syntaphilin/Syntabulin"/>
</dbReference>
<dbReference type="Pfam" id="PF15290">
    <property type="entry name" value="Syntaphilin"/>
    <property type="match status" value="1"/>
</dbReference>
<proteinExistence type="predicted"/>
<dbReference type="EMBL" id="JAVRJZ010000002">
    <property type="protein sequence ID" value="KAK2726355.1"/>
    <property type="molecule type" value="Genomic_DNA"/>
</dbReference>
<gene>
    <name evidence="4" type="ORF">QYM36_000707</name>
</gene>
<name>A0AA88I8U9_ARTSF</name>
<feature type="coiled-coil region" evidence="1">
    <location>
        <begin position="288"/>
        <end position="442"/>
    </location>
</feature>
<keyword evidence="1" id="KW-0175">Coiled coil</keyword>
<feature type="domain" description="GRIP" evidence="3">
    <location>
        <begin position="475"/>
        <end position="523"/>
    </location>
</feature>
<dbReference type="AlphaFoldDB" id="A0AA88I8U9"/>
<keyword evidence="5" id="KW-1185">Reference proteome</keyword>
<dbReference type="EMBL" id="JAVRJZ010000002">
    <property type="protein sequence ID" value="KAK2726354.1"/>
    <property type="molecule type" value="Genomic_DNA"/>
</dbReference>
<reference evidence="4" key="1">
    <citation type="submission" date="2023-07" db="EMBL/GenBank/DDBJ databases">
        <title>Chromosome-level genome assembly of Artemia franciscana.</title>
        <authorList>
            <person name="Jo E."/>
        </authorList>
    </citation>
    <scope>NUCLEOTIDE SEQUENCE</scope>
    <source>
        <tissue evidence="4">Whole body</tissue>
    </source>
</reference>
<dbReference type="InterPro" id="IPR000237">
    <property type="entry name" value="GRIP_dom"/>
</dbReference>
<comment type="caution">
    <text evidence="4">The sequence shown here is derived from an EMBL/GenBank/DDBJ whole genome shotgun (WGS) entry which is preliminary data.</text>
</comment>
<feature type="compositionally biased region" description="Basic and acidic residues" evidence="2">
    <location>
        <begin position="1"/>
        <end position="10"/>
    </location>
</feature>
<evidence type="ECO:0000256" key="1">
    <source>
        <dbReference type="SAM" id="Coils"/>
    </source>
</evidence>
<dbReference type="PROSITE" id="PS50913">
    <property type="entry name" value="GRIP"/>
    <property type="match status" value="1"/>
</dbReference>
<feature type="coiled-coil region" evidence="1">
    <location>
        <begin position="113"/>
        <end position="154"/>
    </location>
</feature>
<dbReference type="SUPFAM" id="SSF57997">
    <property type="entry name" value="Tropomyosin"/>
    <property type="match status" value="1"/>
</dbReference>
<protein>
    <recommendedName>
        <fullName evidence="3">GRIP domain-containing protein</fullName>
    </recommendedName>
</protein>
<accession>A0AA88I8U9</accession>
<evidence type="ECO:0000313" key="4">
    <source>
        <dbReference type="EMBL" id="KAK2726355.1"/>
    </source>
</evidence>
<evidence type="ECO:0000313" key="5">
    <source>
        <dbReference type="Proteomes" id="UP001187531"/>
    </source>
</evidence>
<feature type="region of interest" description="Disordered" evidence="2">
    <location>
        <begin position="1"/>
        <end position="57"/>
    </location>
</feature>
<sequence>MEQSKEDTLRKSKIPVPRITRSASFACDTRLHSTPKQNEKQQRSSVPAMGNSSEMKKSDDVCHSYLSKWTKEDYDDSRSVCSSTISRKSSNRLKYTVHCQDHHEKVEEYLTPTQRANRTIRRLRIALQEAMVEIRQKDSEIQRLTKELVEVRLSRIPSPPDTLVRSDSSPEIVRNLEAVTSKSLNSFDSRHPNMGNCSHPLSLPGRFDDHQPPSLTDSGHYDDITSPVYHSKESLLIHHLGGIREESLNLDWPQRALNDYSFGDCSSDWRNSGSVVEEEVPENNRNLKDETVKLLKATENKIENMKRNHVAEIQKIKEKYNERLENVLHQLTEANSRYCLVLPEVESTRQRLHSAESEIDRMKFELSSKEKQIDGLTKKLDLLQECTYTNSGQQEEKDSILEAYEREIATLRVETAEKSNNIQVLKNEVDALKKELSKNNSDYSNPLSKPPASQFEGDLSFKVDGQGTSISAKETSDPETMLKFLRSAVFYLLTDHENHRNHLKAVQSILGFSPQERLLVDKASKNWFG</sequence>
<evidence type="ECO:0000256" key="2">
    <source>
        <dbReference type="SAM" id="MobiDB-lite"/>
    </source>
</evidence>
<organism evidence="4 5">
    <name type="scientific">Artemia franciscana</name>
    <name type="common">Brine shrimp</name>
    <name type="synonym">Artemia sanfranciscana</name>
    <dbReference type="NCBI Taxonomy" id="6661"/>
    <lineage>
        <taxon>Eukaryota</taxon>
        <taxon>Metazoa</taxon>
        <taxon>Ecdysozoa</taxon>
        <taxon>Arthropoda</taxon>
        <taxon>Crustacea</taxon>
        <taxon>Branchiopoda</taxon>
        <taxon>Anostraca</taxon>
        <taxon>Artemiidae</taxon>
        <taxon>Artemia</taxon>
    </lineage>
</organism>